<evidence type="ECO:0000259" key="3">
    <source>
        <dbReference type="Pfam" id="PF03787"/>
    </source>
</evidence>
<dbReference type="NCBIfam" id="TIGR01894">
    <property type="entry name" value="cas_TM1795_cmr1"/>
    <property type="match status" value="1"/>
</dbReference>
<gene>
    <name evidence="4" type="ORF">MiSe_75660</name>
</gene>
<keyword evidence="5" id="KW-1185">Reference proteome</keyword>
<dbReference type="InterPro" id="IPR007522">
    <property type="entry name" value="CRISPR-assoc_prot_TM1795"/>
</dbReference>
<dbReference type="AlphaFoldDB" id="A0AAV3XM89"/>
<evidence type="ECO:0000313" key="4">
    <source>
        <dbReference type="EMBL" id="GET42748.1"/>
    </source>
</evidence>
<organism evidence="4 5">
    <name type="scientific">Microseira wollei NIES-4236</name>
    <dbReference type="NCBI Taxonomy" id="2530354"/>
    <lineage>
        <taxon>Bacteria</taxon>
        <taxon>Bacillati</taxon>
        <taxon>Cyanobacteriota</taxon>
        <taxon>Cyanophyceae</taxon>
        <taxon>Oscillatoriophycideae</taxon>
        <taxon>Aerosakkonematales</taxon>
        <taxon>Aerosakkonemataceae</taxon>
        <taxon>Microseira</taxon>
    </lineage>
</organism>
<dbReference type="RefSeq" id="WP_226590757.1">
    <property type="nucleotide sequence ID" value="NZ_BLAY01000180.1"/>
</dbReference>
<keyword evidence="1" id="KW-0051">Antiviral defense</keyword>
<dbReference type="EMBL" id="BLAY01000180">
    <property type="protein sequence ID" value="GET42748.1"/>
    <property type="molecule type" value="Genomic_DNA"/>
</dbReference>
<feature type="region of interest" description="Disordered" evidence="2">
    <location>
        <begin position="97"/>
        <end position="130"/>
    </location>
</feature>
<evidence type="ECO:0000256" key="1">
    <source>
        <dbReference type="ARBA" id="ARBA00023118"/>
    </source>
</evidence>
<accession>A0AAV3XM89</accession>
<proteinExistence type="predicted"/>
<evidence type="ECO:0000256" key="2">
    <source>
        <dbReference type="SAM" id="MobiDB-lite"/>
    </source>
</evidence>
<feature type="domain" description="CRISPR type III-associated protein" evidence="3">
    <location>
        <begin position="4"/>
        <end position="178"/>
    </location>
</feature>
<dbReference type="InterPro" id="IPR005537">
    <property type="entry name" value="RAMP_III_fam"/>
</dbReference>
<evidence type="ECO:0000313" key="5">
    <source>
        <dbReference type="Proteomes" id="UP001050975"/>
    </source>
</evidence>
<dbReference type="Proteomes" id="UP001050975">
    <property type="component" value="Unassembled WGS sequence"/>
</dbReference>
<reference evidence="4" key="1">
    <citation type="submission" date="2019-10" db="EMBL/GenBank/DDBJ databases">
        <title>Draft genome sequece of Microseira wollei NIES-4236.</title>
        <authorList>
            <person name="Yamaguchi H."/>
            <person name="Suzuki S."/>
            <person name="Kawachi M."/>
        </authorList>
    </citation>
    <scope>NUCLEOTIDE SEQUENCE</scope>
    <source>
        <strain evidence="4">NIES-4236</strain>
    </source>
</reference>
<protein>
    <recommendedName>
        <fullName evidence="3">CRISPR type III-associated protein domain-containing protein</fullName>
    </recommendedName>
</protein>
<sequence>MEVKINTLTPLWTGGVDAGKCDRIHETGILGSLRWWMEVLVRGVGGNACDTTEQKCSRKNGLCDVCKVFGAEGQKRQFRLEVQEVQISDAVIQHPIQANRSHTNNKGKSKPPTWYFPDPTRKDIKPQPANTPKTGTLILKIQSLQSDFNPGVIGGLIQFIADHSALGARPQMGFGVIEVMDDDFSKPIRFNTQTLYNWLTATAGNKIYQDLPSLQNIFLAQIQPKDSTDLFTEKETFNLKYELRNCFRAAIGRPDNLRQLRHFIMGTVDGDRMAAKIKISRPYENDKLMRVWGWIPEEADVYKNGWNREKVVDAIYQHLTANYTLHDWREMNSDRDIEAKNISEAKIFLRSILKLQEDG</sequence>
<dbReference type="Pfam" id="PF03787">
    <property type="entry name" value="RAMPs"/>
    <property type="match status" value="1"/>
</dbReference>
<comment type="caution">
    <text evidence="4">The sequence shown here is derived from an EMBL/GenBank/DDBJ whole genome shotgun (WGS) entry which is preliminary data.</text>
</comment>
<name>A0AAV3XM89_9CYAN</name>
<dbReference type="GO" id="GO:0051607">
    <property type="term" value="P:defense response to virus"/>
    <property type="evidence" value="ECO:0007669"/>
    <property type="project" value="UniProtKB-KW"/>
</dbReference>